<proteinExistence type="predicted"/>
<sequence>MGPCIAQSINFKLPGDKLISTAQRQCSECGVRHFGTRSKIPVVSPPTLPEAPETALPNNTNSQKSLKRKAPEPLGTSRTTRACKKASQRLAKLQKIIRAGAPEYEIPENLSPEQLDVLKMAAAILSPLAIEQFTSLVRQWRDRNEHVIISGNTEDLLEQQGRYLKAADEKSTFSKFRLRYARASVAREADKDKAERGQMRLSTAKTKALAQKLDMTSEAVHRHLEEGRIWNANLFDIHVKDWKALKGGQQEALHGLLDRAYTKNLCRAGKIFQEIISKGSRLVFRWEKEDFNLAAKDGSLLWETVERAAD</sequence>
<feature type="region of interest" description="Disordered" evidence="1">
    <location>
        <begin position="40"/>
        <end position="81"/>
    </location>
</feature>
<dbReference type="EMBL" id="JAZAVK010000149">
    <property type="protein sequence ID" value="KAK7419476.1"/>
    <property type="molecule type" value="Genomic_DNA"/>
</dbReference>
<reference evidence="2 3" key="1">
    <citation type="journal article" date="2025" name="Microbiol. Resour. Announc.">
        <title>Draft genome sequences for Neonectria magnoliae and Neonectria punicea, canker pathogens of Liriodendron tulipifera and Acer saccharum in West Virginia.</title>
        <authorList>
            <person name="Petronek H.M."/>
            <person name="Kasson M.T."/>
            <person name="Metheny A.M."/>
            <person name="Stauder C.M."/>
            <person name="Lovett B."/>
            <person name="Lynch S.C."/>
            <person name="Garnas J.R."/>
            <person name="Kasson L.R."/>
            <person name="Stajich J.E."/>
        </authorList>
    </citation>
    <scope>NUCLEOTIDE SEQUENCE [LARGE SCALE GENOMIC DNA]</scope>
    <source>
        <strain evidence="2 3">NRRL 64651</strain>
    </source>
</reference>
<evidence type="ECO:0000256" key="1">
    <source>
        <dbReference type="SAM" id="MobiDB-lite"/>
    </source>
</evidence>
<comment type="caution">
    <text evidence="2">The sequence shown here is derived from an EMBL/GenBank/DDBJ whole genome shotgun (WGS) entry which is preliminary data.</text>
</comment>
<keyword evidence="3" id="KW-1185">Reference proteome</keyword>
<dbReference type="Proteomes" id="UP001498421">
    <property type="component" value="Unassembled WGS sequence"/>
</dbReference>
<evidence type="ECO:0000313" key="2">
    <source>
        <dbReference type="EMBL" id="KAK7419476.1"/>
    </source>
</evidence>
<gene>
    <name evidence="2" type="ORF">QQZ08_010846</name>
</gene>
<protein>
    <submittedName>
        <fullName evidence="2">Uncharacterized protein</fullName>
    </submittedName>
</protein>
<organism evidence="2 3">
    <name type="scientific">Neonectria magnoliae</name>
    <dbReference type="NCBI Taxonomy" id="2732573"/>
    <lineage>
        <taxon>Eukaryota</taxon>
        <taxon>Fungi</taxon>
        <taxon>Dikarya</taxon>
        <taxon>Ascomycota</taxon>
        <taxon>Pezizomycotina</taxon>
        <taxon>Sordariomycetes</taxon>
        <taxon>Hypocreomycetidae</taxon>
        <taxon>Hypocreales</taxon>
        <taxon>Nectriaceae</taxon>
        <taxon>Neonectria</taxon>
    </lineage>
</organism>
<name>A0ABR1HG11_9HYPO</name>
<evidence type="ECO:0000313" key="3">
    <source>
        <dbReference type="Proteomes" id="UP001498421"/>
    </source>
</evidence>
<accession>A0ABR1HG11</accession>